<comment type="caution">
    <text evidence="3">The sequence shown here is derived from an EMBL/GenBank/DDBJ whole genome shotgun (WGS) entry which is preliminary data.</text>
</comment>
<keyword evidence="4" id="KW-1185">Reference proteome</keyword>
<accession>A0AAD4Q8F4</accession>
<evidence type="ECO:0000256" key="2">
    <source>
        <dbReference type="SAM" id="Phobius"/>
    </source>
</evidence>
<dbReference type="AlphaFoldDB" id="A0AAD4Q8F4"/>
<sequence>MWWSPSRSPSSLLGRGSPHRCRRRRHYPAIVVAIRYRIVLAVAGVAVTAAVAVLSVAAVVAVIVVSSVVGVRCCCVAVFSTAIVDLVVVGVAFRLASAERPGGGGRGRGRSSCVVVIEVVRSKRWSLDLMQSDSGGIQNPPTTTRRRAQTAPKKAPGVARRLQLREAVGEQLAQWGSHTTLFRFLRTVRLLNGPEPAGMRTCNPRKWNNKVLTGYSTNCHHHRIRLPRRPPRHCHHHYRLGESRVPATTRPQRGERYRRPQATIMRGDIDAEDDDGSQAMATRRRRLTAASDDIVKASWRCHPSCPGTQPTVVNITADTSTMTVTDHDERWRHDDDDDEAMTTATTAAETRWLRRDDDCSSDDRDNGDNEAIFCDPLGIFYQASYSEEVNETIHTEKPEKLELKTICLKTITSMIERSYIAVIRTVLSRVSHLALNRFVSPSCGRPEFDIALRDTKSLSLGVSHRAAPDQLYHNSNPQSLGTSTKHGL</sequence>
<organism evidence="3 4">
    <name type="scientific">Lactarius akahatsu</name>
    <dbReference type="NCBI Taxonomy" id="416441"/>
    <lineage>
        <taxon>Eukaryota</taxon>
        <taxon>Fungi</taxon>
        <taxon>Dikarya</taxon>
        <taxon>Basidiomycota</taxon>
        <taxon>Agaricomycotina</taxon>
        <taxon>Agaricomycetes</taxon>
        <taxon>Russulales</taxon>
        <taxon>Russulaceae</taxon>
        <taxon>Lactarius</taxon>
    </lineage>
</organism>
<proteinExistence type="predicted"/>
<protein>
    <submittedName>
        <fullName evidence="3">Uncharacterized protein</fullName>
    </submittedName>
</protein>
<keyword evidence="2" id="KW-0812">Transmembrane</keyword>
<feature type="region of interest" description="Disordered" evidence="1">
    <location>
        <begin position="469"/>
        <end position="488"/>
    </location>
</feature>
<feature type="transmembrane region" description="Helical" evidence="2">
    <location>
        <begin position="38"/>
        <end position="63"/>
    </location>
</feature>
<evidence type="ECO:0000313" key="4">
    <source>
        <dbReference type="Proteomes" id="UP001201163"/>
    </source>
</evidence>
<evidence type="ECO:0000313" key="3">
    <source>
        <dbReference type="EMBL" id="KAH8992376.1"/>
    </source>
</evidence>
<feature type="region of interest" description="Disordered" evidence="1">
    <location>
        <begin position="133"/>
        <end position="158"/>
    </location>
</feature>
<gene>
    <name evidence="3" type="ORF">EDB92DRAFT_2103254</name>
</gene>
<feature type="transmembrane region" description="Helical" evidence="2">
    <location>
        <begin position="69"/>
        <end position="93"/>
    </location>
</feature>
<dbReference type="Proteomes" id="UP001201163">
    <property type="component" value="Unassembled WGS sequence"/>
</dbReference>
<evidence type="ECO:0000256" key="1">
    <source>
        <dbReference type="SAM" id="MobiDB-lite"/>
    </source>
</evidence>
<dbReference type="EMBL" id="JAKELL010000022">
    <property type="protein sequence ID" value="KAH8992376.1"/>
    <property type="molecule type" value="Genomic_DNA"/>
</dbReference>
<name>A0AAD4Q8F4_9AGAM</name>
<feature type="compositionally biased region" description="Polar residues" evidence="1">
    <location>
        <begin position="472"/>
        <end position="488"/>
    </location>
</feature>
<reference evidence="3" key="1">
    <citation type="submission" date="2022-01" db="EMBL/GenBank/DDBJ databases">
        <title>Comparative genomics reveals a dynamic genome evolution in the ectomycorrhizal milk-cap (Lactarius) mushrooms.</title>
        <authorList>
            <consortium name="DOE Joint Genome Institute"/>
            <person name="Lebreton A."/>
            <person name="Tang N."/>
            <person name="Kuo A."/>
            <person name="LaButti K."/>
            <person name="Drula E."/>
            <person name="Barry K."/>
            <person name="Clum A."/>
            <person name="Lipzen A."/>
            <person name="Mousain D."/>
            <person name="Ng V."/>
            <person name="Wang R."/>
            <person name="Wang X."/>
            <person name="Dai Y."/>
            <person name="Henrissat B."/>
            <person name="Grigoriev I.V."/>
            <person name="Guerin-Laguette A."/>
            <person name="Yu F."/>
            <person name="Martin F.M."/>
        </authorList>
    </citation>
    <scope>NUCLEOTIDE SEQUENCE</scope>
    <source>
        <strain evidence="3">QP</strain>
    </source>
</reference>
<keyword evidence="2" id="KW-1133">Transmembrane helix</keyword>
<keyword evidence="2" id="KW-0472">Membrane</keyword>